<feature type="compositionally biased region" description="Polar residues" evidence="1">
    <location>
        <begin position="215"/>
        <end position="234"/>
    </location>
</feature>
<keyword evidence="2" id="KW-1133">Transmembrane helix</keyword>
<feature type="transmembrane region" description="Helical" evidence="2">
    <location>
        <begin position="86"/>
        <end position="106"/>
    </location>
</feature>
<accession>A0A6S7IG10</accession>
<sequence>MHYDRLPVLYIEACQGWGRYNIKLVSKNSVSQWFAGLKSCISGFVKLFLSKMSRLGNFSLVMRFNGRKETPPTVASENTLLAQMEIFVIVVAVIAVAAAIILLVLLQLRIKKQTAAEAVSRRSRVQPASEVVEEIALDYPANDGILKNGPPPYRQVMKSPELYPLAPSTNIGNGDVKIQIPTSPLHNTRTKRTWNQFLNAVLRADDQGLNIPSGKHTSGDNTPTSNDSFTQNSPVMDEVLPTYDEVRLGFASEESKVESCRQKPSLSRRDSADIVKSGQYNFLGFNFGIEETKLCKNDCVFTISNALQTVITEERMRLSRRPRLATL</sequence>
<evidence type="ECO:0000313" key="3">
    <source>
        <dbReference type="EMBL" id="CAB4016053.1"/>
    </source>
</evidence>
<dbReference type="AlphaFoldDB" id="A0A6S7IG10"/>
<evidence type="ECO:0000256" key="2">
    <source>
        <dbReference type="SAM" id="Phobius"/>
    </source>
</evidence>
<name>A0A6S7IG10_PARCT</name>
<organism evidence="3 4">
    <name type="scientific">Paramuricea clavata</name>
    <name type="common">Red gorgonian</name>
    <name type="synonym">Violescent sea-whip</name>
    <dbReference type="NCBI Taxonomy" id="317549"/>
    <lineage>
        <taxon>Eukaryota</taxon>
        <taxon>Metazoa</taxon>
        <taxon>Cnidaria</taxon>
        <taxon>Anthozoa</taxon>
        <taxon>Octocorallia</taxon>
        <taxon>Malacalcyonacea</taxon>
        <taxon>Plexauridae</taxon>
        <taxon>Paramuricea</taxon>
    </lineage>
</organism>
<evidence type="ECO:0000313" key="4">
    <source>
        <dbReference type="Proteomes" id="UP001152795"/>
    </source>
</evidence>
<dbReference type="OrthoDB" id="5987208at2759"/>
<protein>
    <submittedName>
        <fullName evidence="3">Uncharacterized protein</fullName>
    </submittedName>
</protein>
<reference evidence="3" key="1">
    <citation type="submission" date="2020-04" db="EMBL/GenBank/DDBJ databases">
        <authorList>
            <person name="Alioto T."/>
            <person name="Alioto T."/>
            <person name="Gomez Garrido J."/>
        </authorList>
    </citation>
    <scope>NUCLEOTIDE SEQUENCE</scope>
    <source>
        <strain evidence="3">A484AB</strain>
    </source>
</reference>
<comment type="caution">
    <text evidence="3">The sequence shown here is derived from an EMBL/GenBank/DDBJ whole genome shotgun (WGS) entry which is preliminary data.</text>
</comment>
<gene>
    <name evidence="3" type="ORF">PACLA_8A039443</name>
</gene>
<keyword evidence="4" id="KW-1185">Reference proteome</keyword>
<feature type="region of interest" description="Disordered" evidence="1">
    <location>
        <begin position="208"/>
        <end position="234"/>
    </location>
</feature>
<dbReference type="EMBL" id="CACRXK020008952">
    <property type="protein sequence ID" value="CAB4016053.1"/>
    <property type="molecule type" value="Genomic_DNA"/>
</dbReference>
<keyword evidence="2" id="KW-0812">Transmembrane</keyword>
<keyword evidence="2" id="KW-0472">Membrane</keyword>
<evidence type="ECO:0000256" key="1">
    <source>
        <dbReference type="SAM" id="MobiDB-lite"/>
    </source>
</evidence>
<proteinExistence type="predicted"/>
<dbReference type="Proteomes" id="UP001152795">
    <property type="component" value="Unassembled WGS sequence"/>
</dbReference>